<name>A0A1J1HMV8_9DIPT</name>
<feature type="region of interest" description="Disordered" evidence="1">
    <location>
        <begin position="1"/>
        <end position="21"/>
    </location>
</feature>
<gene>
    <name evidence="2" type="ORF">CLUMA_CG003042</name>
</gene>
<organism evidence="2 3">
    <name type="scientific">Clunio marinus</name>
    <dbReference type="NCBI Taxonomy" id="568069"/>
    <lineage>
        <taxon>Eukaryota</taxon>
        <taxon>Metazoa</taxon>
        <taxon>Ecdysozoa</taxon>
        <taxon>Arthropoda</taxon>
        <taxon>Hexapoda</taxon>
        <taxon>Insecta</taxon>
        <taxon>Pterygota</taxon>
        <taxon>Neoptera</taxon>
        <taxon>Endopterygota</taxon>
        <taxon>Diptera</taxon>
        <taxon>Nematocera</taxon>
        <taxon>Chironomoidea</taxon>
        <taxon>Chironomidae</taxon>
        <taxon>Clunio</taxon>
    </lineage>
</organism>
<evidence type="ECO:0000256" key="1">
    <source>
        <dbReference type="SAM" id="MobiDB-lite"/>
    </source>
</evidence>
<evidence type="ECO:0000313" key="2">
    <source>
        <dbReference type="EMBL" id="CRK89283.1"/>
    </source>
</evidence>
<sequence>MNGLMKKLNESPEELSPSKRKNDSLNLKSICASLYSMDINDEISDCPTKITNPPPAPSSFISRVNLFNKFRQPSNQHQHEYFPIKILTCALNKVVVHSQIDLQNYLKVKAYKINIHMRKFLRDMRFPRDFEFKEVHARYSLILVWYLKKNNILVKCIRSFKPLIEKVYFLAEFAATETNSFESSKDIIKKQAQIFNPEVVDTETACVDAWNGPDIVKCSCSFDENLTSSKHRREMRKCLRCTGWSDGGSTRRGGRGWRGSRIRVAENIS</sequence>
<accession>A0A1J1HMV8</accession>
<keyword evidence="3" id="KW-1185">Reference proteome</keyword>
<protein>
    <submittedName>
        <fullName evidence="2">CLUMA_CG003042, isoform A</fullName>
    </submittedName>
</protein>
<dbReference type="AlphaFoldDB" id="A0A1J1HMV8"/>
<dbReference type="Proteomes" id="UP000183832">
    <property type="component" value="Unassembled WGS sequence"/>
</dbReference>
<reference evidence="2 3" key="1">
    <citation type="submission" date="2015-04" db="EMBL/GenBank/DDBJ databases">
        <authorList>
            <person name="Syromyatnikov M.Y."/>
            <person name="Popov V.N."/>
        </authorList>
    </citation>
    <scope>NUCLEOTIDE SEQUENCE [LARGE SCALE GENOMIC DNA]</scope>
</reference>
<dbReference type="EMBL" id="CVRI01000011">
    <property type="protein sequence ID" value="CRK89283.1"/>
    <property type="molecule type" value="Genomic_DNA"/>
</dbReference>
<proteinExistence type="predicted"/>
<evidence type="ECO:0000313" key="3">
    <source>
        <dbReference type="Proteomes" id="UP000183832"/>
    </source>
</evidence>